<feature type="domain" description="Glabrous enhancer-binding protein-like C-terminal" evidence="4">
    <location>
        <begin position="308"/>
        <end position="358"/>
    </location>
</feature>
<dbReference type="GeneID" id="104717746"/>
<evidence type="ECO:0000256" key="2">
    <source>
        <dbReference type="SAM" id="MobiDB-lite"/>
    </source>
</evidence>
<sequence>MAPKKAELVDNPPVVSSSEEEESGSSGDESESSAEVSRKDLSSSKKPESDSEGESESESDSEPEPAKKHVVVAAKAKSDASGSAAALPESSKSKRPLKEAEPEANKKLKISETEHAVKTTKANDNESSKKISKEEAKKMFQRLFSETDEVALLQGVLDFTSTKGDPYEDSDAFCSYVKKLIDFDATKSQIVTKLQRLKKKFGNTVKNAAKKGKREDEVKFAKDIERKAFELARKIWGSNGVMTSKSRKKIGGTTPAAATKDMKLVAHSTPKKPQEGQRPEKTEGKAGLSIGREIALFFNAENSSSCCLDESTITAVWKKVGDGVKKTQVEEKWKKLKAKQVELCLQRTELVNETAKMIFKAYES</sequence>
<feature type="compositionally biased region" description="Basic and acidic residues" evidence="2">
    <location>
        <begin position="272"/>
        <end position="284"/>
    </location>
</feature>
<proteinExistence type="inferred from homology"/>
<dbReference type="Proteomes" id="UP000694864">
    <property type="component" value="Chromosome 10"/>
</dbReference>
<dbReference type="PANTHER" id="PTHR31662">
    <property type="entry name" value="BNAANNG10740D PROTEIN-RELATED"/>
    <property type="match status" value="1"/>
</dbReference>
<accession>A0ABM0TZI8</accession>
<feature type="compositionally biased region" description="Low complexity" evidence="2">
    <location>
        <begin position="71"/>
        <end position="86"/>
    </location>
</feature>
<feature type="compositionally biased region" description="Basic and acidic residues" evidence="2">
    <location>
        <begin position="96"/>
        <end position="133"/>
    </location>
</feature>
<dbReference type="RefSeq" id="XP_010433671.1">
    <property type="nucleotide sequence ID" value="XM_010435369.2"/>
</dbReference>
<gene>
    <name evidence="6" type="primary">LOC104717746</name>
</gene>
<dbReference type="Pfam" id="PF22757">
    <property type="entry name" value="GeBP-like_C"/>
    <property type="match status" value="1"/>
</dbReference>
<name>A0ABM0TZI8_CAMSA</name>
<dbReference type="InterPro" id="IPR053932">
    <property type="entry name" value="GeBP-like_DBD"/>
</dbReference>
<comment type="similarity">
    <text evidence="1">Belongs to the GeBP family.</text>
</comment>
<feature type="domain" description="Glabrous enhancer-binding protein-like DBD" evidence="3">
    <location>
        <begin position="140"/>
        <end position="237"/>
    </location>
</feature>
<feature type="compositionally biased region" description="Basic and acidic residues" evidence="2">
    <location>
        <begin position="36"/>
        <end position="49"/>
    </location>
</feature>
<reference evidence="6" key="2">
    <citation type="submission" date="2025-08" db="UniProtKB">
        <authorList>
            <consortium name="RefSeq"/>
        </authorList>
    </citation>
    <scope>IDENTIFICATION</scope>
    <source>
        <tissue evidence="6">Leaf</tissue>
    </source>
</reference>
<evidence type="ECO:0000259" key="4">
    <source>
        <dbReference type="Pfam" id="PF22757"/>
    </source>
</evidence>
<evidence type="ECO:0000259" key="3">
    <source>
        <dbReference type="Pfam" id="PF04504"/>
    </source>
</evidence>
<dbReference type="InterPro" id="IPR053933">
    <property type="entry name" value="GeBP-like_C"/>
</dbReference>
<feature type="region of interest" description="Disordered" evidence="2">
    <location>
        <begin position="1"/>
        <end position="133"/>
    </location>
</feature>
<keyword evidence="5" id="KW-1185">Reference proteome</keyword>
<feature type="region of interest" description="Disordered" evidence="2">
    <location>
        <begin position="264"/>
        <end position="284"/>
    </location>
</feature>
<evidence type="ECO:0000313" key="5">
    <source>
        <dbReference type="Proteomes" id="UP000694864"/>
    </source>
</evidence>
<evidence type="ECO:0000256" key="1">
    <source>
        <dbReference type="ARBA" id="ARBA00010820"/>
    </source>
</evidence>
<feature type="compositionally biased region" description="Acidic residues" evidence="2">
    <location>
        <begin position="50"/>
        <end position="63"/>
    </location>
</feature>
<dbReference type="Pfam" id="PF04504">
    <property type="entry name" value="GeBP-like_DBD"/>
    <property type="match status" value="1"/>
</dbReference>
<evidence type="ECO:0000313" key="6">
    <source>
        <dbReference type="RefSeq" id="XP_010433671.1"/>
    </source>
</evidence>
<feature type="compositionally biased region" description="Acidic residues" evidence="2">
    <location>
        <begin position="18"/>
        <end position="32"/>
    </location>
</feature>
<protein>
    <submittedName>
        <fullName evidence="6">GLABROUS1 enhancer-binding protein-like</fullName>
    </submittedName>
</protein>
<reference evidence="5" key="1">
    <citation type="journal article" date="2014" name="Nat. Commun.">
        <title>The emerging biofuel crop Camelina sativa retains a highly undifferentiated hexaploid genome structure.</title>
        <authorList>
            <person name="Kagale S."/>
            <person name="Koh C."/>
            <person name="Nixon J."/>
            <person name="Bollina V."/>
            <person name="Clarke W.E."/>
            <person name="Tuteja R."/>
            <person name="Spillane C."/>
            <person name="Robinson S.J."/>
            <person name="Links M.G."/>
            <person name="Clarke C."/>
            <person name="Higgins E.E."/>
            <person name="Huebert T."/>
            <person name="Sharpe A.G."/>
            <person name="Parkin I.A."/>
        </authorList>
    </citation>
    <scope>NUCLEOTIDE SEQUENCE [LARGE SCALE GENOMIC DNA]</scope>
    <source>
        <strain evidence="5">cv. DH55</strain>
    </source>
</reference>
<organism evidence="5 6">
    <name type="scientific">Camelina sativa</name>
    <name type="common">False flax</name>
    <name type="synonym">Myagrum sativum</name>
    <dbReference type="NCBI Taxonomy" id="90675"/>
    <lineage>
        <taxon>Eukaryota</taxon>
        <taxon>Viridiplantae</taxon>
        <taxon>Streptophyta</taxon>
        <taxon>Embryophyta</taxon>
        <taxon>Tracheophyta</taxon>
        <taxon>Spermatophyta</taxon>
        <taxon>Magnoliopsida</taxon>
        <taxon>eudicotyledons</taxon>
        <taxon>Gunneridae</taxon>
        <taxon>Pentapetalae</taxon>
        <taxon>rosids</taxon>
        <taxon>malvids</taxon>
        <taxon>Brassicales</taxon>
        <taxon>Brassicaceae</taxon>
        <taxon>Camelineae</taxon>
        <taxon>Camelina</taxon>
    </lineage>
</organism>
<dbReference type="PANTHER" id="PTHR31662:SF51">
    <property type="entry name" value="GLABROUS1 ENHANCER-BINDING PROTEIN-LIKE"/>
    <property type="match status" value="1"/>
</dbReference>
<dbReference type="InterPro" id="IPR007592">
    <property type="entry name" value="GEBP"/>
</dbReference>